<dbReference type="SUPFAM" id="SSF53335">
    <property type="entry name" value="S-adenosyl-L-methionine-dependent methyltransferases"/>
    <property type="match status" value="1"/>
</dbReference>
<dbReference type="InterPro" id="IPR029063">
    <property type="entry name" value="SAM-dependent_MTases_sf"/>
</dbReference>
<feature type="domain" description="DNA methylase adenine-specific" evidence="8">
    <location>
        <begin position="177"/>
        <end position="463"/>
    </location>
</feature>
<dbReference type="PANTHER" id="PTHR42933">
    <property type="entry name" value="SLR6095 PROTEIN"/>
    <property type="match status" value="1"/>
</dbReference>
<dbReference type="Gene3D" id="1.20.1260.30">
    <property type="match status" value="1"/>
</dbReference>
<dbReference type="Proteomes" id="UP000500767">
    <property type="component" value="Chromosome"/>
</dbReference>
<feature type="domain" description="N6 adenine-specific DNA methyltransferase N-terminal" evidence="9">
    <location>
        <begin position="22"/>
        <end position="92"/>
    </location>
</feature>
<dbReference type="GO" id="GO:0009007">
    <property type="term" value="F:site-specific DNA-methyltransferase (adenine-specific) activity"/>
    <property type="evidence" value="ECO:0007669"/>
    <property type="project" value="UniProtKB-EC"/>
</dbReference>
<dbReference type="InterPro" id="IPR022749">
    <property type="entry name" value="D12N6_MeTrfase_N"/>
</dbReference>
<keyword evidence="6" id="KW-0680">Restriction system</keyword>
<dbReference type="GO" id="GO:0032259">
    <property type="term" value="P:methylation"/>
    <property type="evidence" value="ECO:0007669"/>
    <property type="project" value="UniProtKB-KW"/>
</dbReference>
<keyword evidence="11" id="KW-1185">Reference proteome</keyword>
<dbReference type="EC" id="2.1.1.72" evidence="2"/>
<dbReference type="Pfam" id="PF02384">
    <property type="entry name" value="N6_Mtase"/>
    <property type="match status" value="1"/>
</dbReference>
<dbReference type="GO" id="GO:0008170">
    <property type="term" value="F:N-methyltransferase activity"/>
    <property type="evidence" value="ECO:0007669"/>
    <property type="project" value="InterPro"/>
</dbReference>
<dbReference type="GO" id="GO:0003677">
    <property type="term" value="F:DNA binding"/>
    <property type="evidence" value="ECO:0007669"/>
    <property type="project" value="InterPro"/>
</dbReference>
<evidence type="ECO:0000259" key="8">
    <source>
        <dbReference type="Pfam" id="PF02384"/>
    </source>
</evidence>
<dbReference type="InterPro" id="IPR038333">
    <property type="entry name" value="T1MK-like_N_sf"/>
</dbReference>
<dbReference type="RefSeq" id="WP_171835935.1">
    <property type="nucleotide sequence ID" value="NZ_CP053708.1"/>
</dbReference>
<evidence type="ECO:0000256" key="7">
    <source>
        <dbReference type="ARBA" id="ARBA00047942"/>
    </source>
</evidence>
<evidence type="ECO:0000256" key="6">
    <source>
        <dbReference type="ARBA" id="ARBA00022747"/>
    </source>
</evidence>
<dbReference type="InterPro" id="IPR051537">
    <property type="entry name" value="DNA_Adenine_Mtase"/>
</dbReference>
<proteinExistence type="inferred from homology"/>
<dbReference type="InterPro" id="IPR002052">
    <property type="entry name" value="DNA_methylase_N6_adenine_CS"/>
</dbReference>
<organism evidence="10 11">
    <name type="scientific">Lichenicola cladoniae</name>
    <dbReference type="NCBI Taxonomy" id="1484109"/>
    <lineage>
        <taxon>Bacteria</taxon>
        <taxon>Pseudomonadati</taxon>
        <taxon>Pseudomonadota</taxon>
        <taxon>Alphaproteobacteria</taxon>
        <taxon>Acetobacterales</taxon>
        <taxon>Acetobacteraceae</taxon>
        <taxon>Lichenicola</taxon>
    </lineage>
</organism>
<dbReference type="GO" id="GO:0009307">
    <property type="term" value="P:DNA restriction-modification system"/>
    <property type="evidence" value="ECO:0007669"/>
    <property type="project" value="UniProtKB-KW"/>
</dbReference>
<dbReference type="PRINTS" id="PR00507">
    <property type="entry name" value="N12N6MTFRASE"/>
</dbReference>
<dbReference type="InterPro" id="IPR003356">
    <property type="entry name" value="DNA_methylase_A-5"/>
</dbReference>
<evidence type="ECO:0000313" key="11">
    <source>
        <dbReference type="Proteomes" id="UP000500767"/>
    </source>
</evidence>
<dbReference type="Pfam" id="PF12161">
    <property type="entry name" value="HsdM_N"/>
    <property type="match status" value="1"/>
</dbReference>
<keyword evidence="5" id="KW-0949">S-adenosyl-L-methionine</keyword>
<name>A0A6M8HNV6_9PROT</name>
<evidence type="ECO:0000313" key="10">
    <source>
        <dbReference type="EMBL" id="QKE90113.1"/>
    </source>
</evidence>
<evidence type="ECO:0000256" key="4">
    <source>
        <dbReference type="ARBA" id="ARBA00022679"/>
    </source>
</evidence>
<gene>
    <name evidence="10" type="ORF">HN018_08670</name>
</gene>
<dbReference type="Gene3D" id="3.40.50.150">
    <property type="entry name" value="Vaccinia Virus protein VP39"/>
    <property type="match status" value="1"/>
</dbReference>
<dbReference type="PROSITE" id="PS00092">
    <property type="entry name" value="N6_MTASE"/>
    <property type="match status" value="1"/>
</dbReference>
<keyword evidence="4" id="KW-0808">Transferase</keyword>
<accession>A0A6M8HNV6</accession>
<evidence type="ECO:0000259" key="9">
    <source>
        <dbReference type="Pfam" id="PF12161"/>
    </source>
</evidence>
<sequence>MAPAQRLKREAPPRGAAQRLDAIIKQARNKLRKDKGLDGDTDRLPLLAWLMFLKLLDDVERVRQAEVAMEGRRFDSVVAPPYRWRDWASPKDGLTGDDLIRFLTIEKETLRPDGTTGPGLFATLRSLRADGARDRRTVVATVFVGVSLKARSGHILREVVELVDGIHFDASDEVFQLSRLYESMLRQLRDAAGSAGEYYTPRPVVRLMVKALDPRLGEVVEDPACGTAGFLVEAFTHLRDQRKSAKDQRILQERSIRGGEAKPLPFLLGQMNLMLHGLDAPDIDSGNALRNKLTEIGEAQRVDVILTNPPFGGEEEASVLGNFPINKRTSETALLFLQLIMRKLRRGGRGRAAVVLPNGTLFEGGVAARIKAELLETCDLRAIIRLPEGVFAPYTDIPANILFFSTGGPSRNVAYWEQTPPEGRRKYTKTQPMLDEELSDALAWYRVGFPDDERAWMVQAESLLIKDKAGRVVSCNLDIKNPKSAAKEDHRSPFEIIASAIEKEREALRLLEDVRVLLRQDT</sequence>
<evidence type="ECO:0000256" key="1">
    <source>
        <dbReference type="ARBA" id="ARBA00006594"/>
    </source>
</evidence>
<evidence type="ECO:0000256" key="2">
    <source>
        <dbReference type="ARBA" id="ARBA00011900"/>
    </source>
</evidence>
<protein>
    <recommendedName>
        <fullName evidence="2">site-specific DNA-methyltransferase (adenine-specific)</fullName>
        <ecNumber evidence="2">2.1.1.72</ecNumber>
    </recommendedName>
</protein>
<evidence type="ECO:0000256" key="5">
    <source>
        <dbReference type="ARBA" id="ARBA00022691"/>
    </source>
</evidence>
<reference evidence="10 11" key="1">
    <citation type="journal article" date="2014" name="World J. Microbiol. Biotechnol.">
        <title>Biodiversity and physiological characteristics of Antarctic and Arctic lichens-associated bacteria.</title>
        <authorList>
            <person name="Lee Y.M."/>
            <person name="Kim E.H."/>
            <person name="Lee H.K."/>
            <person name="Hong S.G."/>
        </authorList>
    </citation>
    <scope>NUCLEOTIDE SEQUENCE [LARGE SCALE GENOMIC DNA]</scope>
    <source>
        <strain evidence="10 11">PAMC 26569</strain>
    </source>
</reference>
<dbReference type="AlphaFoldDB" id="A0A6M8HNV6"/>
<comment type="catalytic activity">
    <reaction evidence="7">
        <text>a 2'-deoxyadenosine in DNA + S-adenosyl-L-methionine = an N(6)-methyl-2'-deoxyadenosine in DNA + S-adenosyl-L-homocysteine + H(+)</text>
        <dbReference type="Rhea" id="RHEA:15197"/>
        <dbReference type="Rhea" id="RHEA-COMP:12418"/>
        <dbReference type="Rhea" id="RHEA-COMP:12419"/>
        <dbReference type="ChEBI" id="CHEBI:15378"/>
        <dbReference type="ChEBI" id="CHEBI:57856"/>
        <dbReference type="ChEBI" id="CHEBI:59789"/>
        <dbReference type="ChEBI" id="CHEBI:90615"/>
        <dbReference type="ChEBI" id="CHEBI:90616"/>
        <dbReference type="EC" id="2.1.1.72"/>
    </reaction>
</comment>
<keyword evidence="3 10" id="KW-0489">Methyltransferase</keyword>
<dbReference type="KEGG" id="lck:HN018_08670"/>
<dbReference type="PANTHER" id="PTHR42933:SF4">
    <property type="entry name" value="TYPE I RESTRICTION ENZYME ECOKI METHYLASE SUBUNIT"/>
    <property type="match status" value="1"/>
</dbReference>
<evidence type="ECO:0000256" key="3">
    <source>
        <dbReference type="ARBA" id="ARBA00022603"/>
    </source>
</evidence>
<dbReference type="REBASE" id="385697">
    <property type="entry name" value="M.Aba26569ORF8670P"/>
</dbReference>
<comment type="similarity">
    <text evidence="1">Belongs to the N(4)/N(6)-methyltransferase family.</text>
</comment>
<dbReference type="EMBL" id="CP053708">
    <property type="protein sequence ID" value="QKE90113.1"/>
    <property type="molecule type" value="Genomic_DNA"/>
</dbReference>